<evidence type="ECO:0000256" key="9">
    <source>
        <dbReference type="ARBA" id="ARBA00023125"/>
    </source>
</evidence>
<dbReference type="InterPro" id="IPR000212">
    <property type="entry name" value="DNA_helicase_UvrD/REP"/>
</dbReference>
<dbReference type="InterPro" id="IPR014017">
    <property type="entry name" value="DNA_helicase_UvrD-like_C"/>
</dbReference>
<evidence type="ECO:0000256" key="16">
    <source>
        <dbReference type="SAM" id="MobiDB-lite"/>
    </source>
</evidence>
<feature type="region of interest" description="Disordered" evidence="16">
    <location>
        <begin position="1"/>
        <end position="39"/>
    </location>
</feature>
<dbReference type="Pfam" id="PF12705">
    <property type="entry name" value="PDDEXK_1"/>
    <property type="match status" value="1"/>
</dbReference>
<dbReference type="GO" id="GO:0043138">
    <property type="term" value="F:3'-5' DNA helicase activity"/>
    <property type="evidence" value="ECO:0007669"/>
    <property type="project" value="UniProtKB-EC"/>
</dbReference>
<feature type="region of interest" description="Disordered" evidence="16">
    <location>
        <begin position="1098"/>
        <end position="1119"/>
    </location>
</feature>
<comment type="caution">
    <text evidence="19">The sequence shown here is derived from an EMBL/GenBank/DDBJ whole genome shotgun (WGS) entry which is preliminary data.</text>
</comment>
<evidence type="ECO:0000313" key="20">
    <source>
        <dbReference type="Proteomes" id="UP000419743"/>
    </source>
</evidence>
<evidence type="ECO:0000313" key="19">
    <source>
        <dbReference type="EMBL" id="VZO38308.1"/>
    </source>
</evidence>
<reference evidence="19 20" key="1">
    <citation type="submission" date="2019-11" db="EMBL/GenBank/DDBJ databases">
        <authorList>
            <person name="Criscuolo A."/>
        </authorList>
    </citation>
    <scope>NUCLEOTIDE SEQUENCE [LARGE SCALE GENOMIC DNA]</scope>
    <source>
        <strain evidence="19">CIP111667</strain>
    </source>
</reference>
<dbReference type="EMBL" id="CACRYJ010000046">
    <property type="protein sequence ID" value="VZO38308.1"/>
    <property type="molecule type" value="Genomic_DNA"/>
</dbReference>
<dbReference type="GO" id="GO:0005829">
    <property type="term" value="C:cytosol"/>
    <property type="evidence" value="ECO:0007669"/>
    <property type="project" value="TreeGrafter"/>
</dbReference>
<dbReference type="Gene3D" id="3.40.50.300">
    <property type="entry name" value="P-loop containing nucleotide triphosphate hydrolases"/>
    <property type="match status" value="3"/>
</dbReference>
<dbReference type="PANTHER" id="PTHR11070:SF59">
    <property type="entry name" value="DNA 3'-5' HELICASE"/>
    <property type="match status" value="1"/>
</dbReference>
<dbReference type="SUPFAM" id="SSF52540">
    <property type="entry name" value="P-loop containing nucleoside triphosphate hydrolases"/>
    <property type="match status" value="1"/>
</dbReference>
<comment type="similarity">
    <text evidence="1">Belongs to the helicase family. UvrD subfamily.</text>
</comment>
<evidence type="ECO:0000259" key="17">
    <source>
        <dbReference type="PROSITE" id="PS51198"/>
    </source>
</evidence>
<keyword evidence="11" id="KW-0413">Isomerase</keyword>
<keyword evidence="9" id="KW-0238">DNA-binding</keyword>
<evidence type="ECO:0000256" key="10">
    <source>
        <dbReference type="ARBA" id="ARBA00023204"/>
    </source>
</evidence>
<dbReference type="Pfam" id="PF00580">
    <property type="entry name" value="UvrD-helicase"/>
    <property type="match status" value="1"/>
</dbReference>
<sequence length="1119" mass="117207">MSSAAVRDPSGRPDPSQEAARRAIGAGGHHVVHGAPGSGKTQTALAAFVDALESADARSANLFLVPTRQRAAVLRDEVARRLRRTTGTALVRTPASLAFAILRLRASHRGEAAPTLITGPEQDQVLAELLAGHLEGEGANIDWPAAVGPATRSLRAFRDELRDLLMRAAEAGLDGPGLAAWGERHGRPEWRAAGALLTEYTEVTSLGELTPDRGARFDAATIVDEAVGALRSWEREVPGVPRPRWDLVVHDDYQDATMATARLLEAMADDGTRLALFGDPDIGVQGFRGGLPALLHSATLPPARGGPESGPTSPGLWGAGEHVLETVWRHGDPVRTAVATLTASLPTMQETRRRRAQATGDGSDTVGEVRTAVLASQAQEVAFIARELREQHLHDGVPWSRMAVIVRSGSDIGTIRRGLRTAGIPLAMAAPDRPLRDEPAVRPLLIALECVLADDVKPVAGTELLLSPLGGLDPVSLRSLRRALRQAERTDGGDRHSDDLLAAALTDRATLAALPVRHRRGPQRVAEVLAAGRAALDAPESSVETVLWALWDAAGLAATWQQRALTGGAAADRADADLDAVMALFRAAEQFVDRTARSTPSGFVHHLSAQDFPADTLAARGSLGDSVAVHTPASAAGAEWDVVVVAGVQEDTWPDLRIRDTLLGAADLADIATARHVHLSTGAGAAAGGGAIAADADAGGAGDVAGEGSTGGPGPRRGSANLIAIRAERNRRARREVYEGELRTFVMACSRTRRSLLVTAVLDTDARPSEFFEALAPDGIEAQNVRSVPSPLDLRGLVGELRAAVRPVLSGAEIRPDQVALASEAAAVLTHLAGHHVDGADPGTWPALTVPTSSAPLWQDLTPVTVTPSTVETVAACPLRWALTTSGGRRGDSASQSLGNLVHEIAAAAPHGTEPELLADLDARWHELDLGDGWMGRRDRSRAEEMIRKLAGYQAAHPGRVETEVEFGADLGRVALRGRVDRVEYTGAGVRIVDLKTGSTAISAADAGRNPQLGSYQVAAEQGAFHGEGTAGAALLYVGTSAKSGAVTRDQTPLHDDPEPGWATEMLTQAAETMAGAGFTAQPGPLCRTCVVRTSCPAQPEGSRVTGALGGAHTEEGAR</sequence>
<dbReference type="InterPro" id="IPR011604">
    <property type="entry name" value="PDDEXK-like_dom_sf"/>
</dbReference>
<evidence type="ECO:0000256" key="8">
    <source>
        <dbReference type="ARBA" id="ARBA00022840"/>
    </source>
</evidence>
<feature type="domain" description="UvrD-like helicase ATP-binding" evidence="17">
    <location>
        <begin position="13"/>
        <end position="331"/>
    </location>
</feature>
<evidence type="ECO:0000256" key="12">
    <source>
        <dbReference type="ARBA" id="ARBA00034617"/>
    </source>
</evidence>
<dbReference type="InterPro" id="IPR027417">
    <property type="entry name" value="P-loop_NTPase"/>
</dbReference>
<keyword evidence="8 15" id="KW-0067">ATP-binding</keyword>
<dbReference type="AlphaFoldDB" id="A0A7M4DLX7"/>
<evidence type="ECO:0000259" key="18">
    <source>
        <dbReference type="PROSITE" id="PS51217"/>
    </source>
</evidence>
<evidence type="ECO:0000256" key="7">
    <source>
        <dbReference type="ARBA" id="ARBA00022839"/>
    </source>
</evidence>
<feature type="binding site" evidence="15">
    <location>
        <begin position="34"/>
        <end position="41"/>
    </location>
    <ligand>
        <name>ATP</name>
        <dbReference type="ChEBI" id="CHEBI:30616"/>
    </ligand>
</feature>
<dbReference type="PANTHER" id="PTHR11070">
    <property type="entry name" value="UVRD / RECB / PCRA DNA HELICASE FAMILY MEMBER"/>
    <property type="match status" value="1"/>
</dbReference>
<keyword evidence="3 15" id="KW-0547">Nucleotide-binding</keyword>
<evidence type="ECO:0000256" key="5">
    <source>
        <dbReference type="ARBA" id="ARBA00022801"/>
    </source>
</evidence>
<organism evidence="19 20">
    <name type="scientific">Occultella aeris</name>
    <dbReference type="NCBI Taxonomy" id="2761496"/>
    <lineage>
        <taxon>Bacteria</taxon>
        <taxon>Bacillati</taxon>
        <taxon>Actinomycetota</taxon>
        <taxon>Actinomycetes</taxon>
        <taxon>Micrococcales</taxon>
        <taxon>Ruaniaceae</taxon>
        <taxon>Occultella</taxon>
    </lineage>
</organism>
<evidence type="ECO:0000256" key="13">
    <source>
        <dbReference type="ARBA" id="ARBA00034808"/>
    </source>
</evidence>
<evidence type="ECO:0000256" key="3">
    <source>
        <dbReference type="ARBA" id="ARBA00022741"/>
    </source>
</evidence>
<dbReference type="GO" id="GO:0033202">
    <property type="term" value="C:DNA helicase complex"/>
    <property type="evidence" value="ECO:0007669"/>
    <property type="project" value="TreeGrafter"/>
</dbReference>
<feature type="domain" description="UvrD-like helicase C-terminal" evidence="18">
    <location>
        <begin position="338"/>
        <end position="637"/>
    </location>
</feature>
<keyword evidence="6 15" id="KW-0347">Helicase</keyword>
<keyword evidence="2" id="KW-0540">Nuclease</keyword>
<dbReference type="InterPro" id="IPR014016">
    <property type="entry name" value="UvrD-like_ATP-bd"/>
</dbReference>
<accession>A0A7M4DLX7</accession>
<comment type="catalytic activity">
    <reaction evidence="14">
        <text>ATP + H2O = ADP + phosphate + H(+)</text>
        <dbReference type="Rhea" id="RHEA:13065"/>
        <dbReference type="ChEBI" id="CHEBI:15377"/>
        <dbReference type="ChEBI" id="CHEBI:15378"/>
        <dbReference type="ChEBI" id="CHEBI:30616"/>
        <dbReference type="ChEBI" id="CHEBI:43474"/>
        <dbReference type="ChEBI" id="CHEBI:456216"/>
        <dbReference type="EC" id="5.6.2.4"/>
    </reaction>
</comment>
<keyword evidence="20" id="KW-1185">Reference proteome</keyword>
<dbReference type="GO" id="GO:0003677">
    <property type="term" value="F:DNA binding"/>
    <property type="evidence" value="ECO:0007669"/>
    <property type="project" value="UniProtKB-KW"/>
</dbReference>
<dbReference type="Gene3D" id="1.10.10.160">
    <property type="match status" value="1"/>
</dbReference>
<dbReference type="InterPro" id="IPR013986">
    <property type="entry name" value="DExx_box_DNA_helicase_dom_sf"/>
</dbReference>
<keyword evidence="10" id="KW-0234">DNA repair</keyword>
<dbReference type="InterPro" id="IPR038726">
    <property type="entry name" value="PDDEXK_AddAB-type"/>
</dbReference>
<dbReference type="PROSITE" id="PS51198">
    <property type="entry name" value="UVRD_HELICASE_ATP_BIND"/>
    <property type="match status" value="1"/>
</dbReference>
<dbReference type="Proteomes" id="UP000419743">
    <property type="component" value="Unassembled WGS sequence"/>
</dbReference>
<evidence type="ECO:0000256" key="11">
    <source>
        <dbReference type="ARBA" id="ARBA00023235"/>
    </source>
</evidence>
<comment type="catalytic activity">
    <reaction evidence="12">
        <text>Couples ATP hydrolysis with the unwinding of duplex DNA by translocating in the 3'-5' direction.</text>
        <dbReference type="EC" id="5.6.2.4"/>
    </reaction>
</comment>
<dbReference type="GO" id="GO:0000725">
    <property type="term" value="P:recombinational repair"/>
    <property type="evidence" value="ECO:0007669"/>
    <property type="project" value="TreeGrafter"/>
</dbReference>
<dbReference type="PROSITE" id="PS51217">
    <property type="entry name" value="UVRD_HELICASE_CTER"/>
    <property type="match status" value="1"/>
</dbReference>
<name>A0A7M4DLX7_9MICO</name>
<proteinExistence type="inferred from homology"/>
<dbReference type="GO" id="GO:0004527">
    <property type="term" value="F:exonuclease activity"/>
    <property type="evidence" value="ECO:0007669"/>
    <property type="project" value="UniProtKB-KW"/>
</dbReference>
<evidence type="ECO:0000256" key="2">
    <source>
        <dbReference type="ARBA" id="ARBA00022722"/>
    </source>
</evidence>
<evidence type="ECO:0000256" key="14">
    <source>
        <dbReference type="ARBA" id="ARBA00048988"/>
    </source>
</evidence>
<dbReference type="RefSeq" id="WP_156741840.1">
    <property type="nucleotide sequence ID" value="NZ_CACRYJ010000046.1"/>
</dbReference>
<evidence type="ECO:0000256" key="1">
    <source>
        <dbReference type="ARBA" id="ARBA00009922"/>
    </source>
</evidence>
<evidence type="ECO:0000256" key="15">
    <source>
        <dbReference type="PROSITE-ProRule" id="PRU00560"/>
    </source>
</evidence>
<keyword evidence="5 15" id="KW-0378">Hydrolase</keyword>
<dbReference type="Gene3D" id="3.90.320.10">
    <property type="match status" value="1"/>
</dbReference>
<evidence type="ECO:0000256" key="4">
    <source>
        <dbReference type="ARBA" id="ARBA00022763"/>
    </source>
</evidence>
<keyword evidence="7" id="KW-0269">Exonuclease</keyword>
<gene>
    <name evidence="19" type="ORF">HALOF300_03144</name>
</gene>
<dbReference type="EC" id="5.6.2.4" evidence="13"/>
<protein>
    <recommendedName>
        <fullName evidence="13">DNA 3'-5' helicase</fullName>
        <ecNumber evidence="13">5.6.2.4</ecNumber>
    </recommendedName>
</protein>
<dbReference type="GO" id="GO:0005524">
    <property type="term" value="F:ATP binding"/>
    <property type="evidence" value="ECO:0007669"/>
    <property type="project" value="UniProtKB-UniRule"/>
</dbReference>
<evidence type="ECO:0000256" key="6">
    <source>
        <dbReference type="ARBA" id="ARBA00022806"/>
    </source>
</evidence>
<keyword evidence="4" id="KW-0227">DNA damage</keyword>